<dbReference type="AlphaFoldDB" id="A0A089QG20"/>
<keyword evidence="1" id="KW-0614">Plasmid</keyword>
<proteinExistence type="predicted"/>
<organism evidence="1 2">
    <name type="scientific">Ligilactobacillus salivarius</name>
    <dbReference type="NCBI Taxonomy" id="1624"/>
    <lineage>
        <taxon>Bacteria</taxon>
        <taxon>Bacillati</taxon>
        <taxon>Bacillota</taxon>
        <taxon>Bacilli</taxon>
        <taxon>Lactobacillales</taxon>
        <taxon>Lactobacillaceae</taxon>
        <taxon>Ligilactobacillus</taxon>
    </lineage>
</organism>
<evidence type="ECO:0000313" key="2">
    <source>
        <dbReference type="Proteomes" id="UP000029488"/>
    </source>
</evidence>
<geneLocation type="plasmid" evidence="1 2">
    <name>pMP1046B</name>
</geneLocation>
<sequence length="102" mass="12035">MSLEKIFNKLHKGKELNNSDKQYIVNAYYDGELDNSPLISSIEDNDYEIIVVPNFANQDYGYAFDITGLYNQSTNSYEYEQPYKVRKMVRVYTEVEWNRVPS</sequence>
<protein>
    <submittedName>
        <fullName evidence="1">Uncharacterized protein</fullName>
    </submittedName>
</protein>
<accession>A0A089QG20</accession>
<dbReference type="RefSeq" id="WP_044005834.1">
    <property type="nucleotide sequence ID" value="NZ_CP007648.1"/>
</dbReference>
<dbReference type="KEGG" id="lsj:LSJ_3078c"/>
<reference evidence="1 2" key="1">
    <citation type="journal article" date="2014" name="BMC Genomics">
        <title>Unusual genome complexity in Lactobacillus salivarius JCM1046.</title>
        <authorList>
            <person name="Raftis E.J."/>
            <person name="Forde B.M."/>
            <person name="Claesson M.J."/>
            <person name="O'Toole P.W."/>
        </authorList>
    </citation>
    <scope>NUCLEOTIDE SEQUENCE [LARGE SCALE GENOMIC DNA]</scope>
    <source>
        <strain evidence="1 2">JCM1046</strain>
        <plasmid evidence="1 2">pMP1046B</plasmid>
    </source>
</reference>
<dbReference type="EMBL" id="CP007648">
    <property type="protein sequence ID" value="AIR11695.1"/>
    <property type="molecule type" value="Genomic_DNA"/>
</dbReference>
<name>A0A089QG20_9LACO</name>
<dbReference type="Proteomes" id="UP000029488">
    <property type="component" value="Plasmid pMP1046B"/>
</dbReference>
<evidence type="ECO:0000313" key="1">
    <source>
        <dbReference type="EMBL" id="AIR11695.1"/>
    </source>
</evidence>
<gene>
    <name evidence="1" type="ORF">LSJ_3078c</name>
</gene>